<evidence type="ECO:0000313" key="4">
    <source>
        <dbReference type="Proteomes" id="UP001249851"/>
    </source>
</evidence>
<dbReference type="InterPro" id="IPR014001">
    <property type="entry name" value="Helicase_ATP-bd"/>
</dbReference>
<dbReference type="Pfam" id="PF00270">
    <property type="entry name" value="DEAD"/>
    <property type="match status" value="1"/>
</dbReference>
<feature type="domain" description="Helicase ATP-binding" evidence="2">
    <location>
        <begin position="27"/>
        <end position="161"/>
    </location>
</feature>
<gene>
    <name evidence="3" type="ORF">P5673_009896</name>
</gene>
<dbReference type="Proteomes" id="UP001249851">
    <property type="component" value="Unassembled WGS sequence"/>
</dbReference>
<dbReference type="PANTHER" id="PTHR13710">
    <property type="entry name" value="DNA HELICASE RECQ FAMILY MEMBER"/>
    <property type="match status" value="1"/>
</dbReference>
<evidence type="ECO:0000313" key="3">
    <source>
        <dbReference type="EMBL" id="KAK2566390.1"/>
    </source>
</evidence>
<dbReference type="EMBL" id="JARQWQ010000017">
    <property type="protein sequence ID" value="KAK2566390.1"/>
    <property type="molecule type" value="Genomic_DNA"/>
</dbReference>
<dbReference type="GO" id="GO:0000724">
    <property type="term" value="P:double-strand break repair via homologous recombination"/>
    <property type="evidence" value="ECO:0007669"/>
    <property type="project" value="TreeGrafter"/>
</dbReference>
<comment type="similarity">
    <text evidence="1">Belongs to the helicase family. RecQ subfamily.</text>
</comment>
<name>A0AAD9VA40_ACRCE</name>
<reference evidence="3" key="2">
    <citation type="journal article" date="2023" name="Science">
        <title>Genomic signatures of disease resistance in endangered staghorn corals.</title>
        <authorList>
            <person name="Vollmer S.V."/>
            <person name="Selwyn J.D."/>
            <person name="Despard B.A."/>
            <person name="Roesel C.L."/>
        </authorList>
    </citation>
    <scope>NUCLEOTIDE SEQUENCE</scope>
    <source>
        <strain evidence="3">K2</strain>
    </source>
</reference>
<keyword evidence="3" id="KW-0067">ATP-binding</keyword>
<dbReference type="GO" id="GO:0005694">
    <property type="term" value="C:chromosome"/>
    <property type="evidence" value="ECO:0007669"/>
    <property type="project" value="TreeGrafter"/>
</dbReference>
<dbReference type="PANTHER" id="PTHR13710:SF120">
    <property type="entry name" value="BIFUNCTIONAL 3'-5' EXONUCLEASE_ATP-DEPENDENT HELICASE WRN"/>
    <property type="match status" value="1"/>
</dbReference>
<dbReference type="Gene3D" id="3.40.50.300">
    <property type="entry name" value="P-loop containing nucleotide triphosphate hydrolases"/>
    <property type="match status" value="1"/>
</dbReference>
<sequence>MNVRKAINAGLTKLGFEEIQENQRKVVEAYVSGRDVLMVAPTGSGKSLTFHIAPFVLDFYKHGERDLVDTVCVVIFRLVSLMKDQVSILREKGVKAVVLGPETSVTEDEETSEGKYNLVFTSPEALFGSHRSTILALKNKIQVAFIDEAEQVDFRSRLGTSSLVFARSLAIVLWQVQAGAGTYRHGK</sequence>
<proteinExistence type="inferred from homology"/>
<keyword evidence="3" id="KW-0378">Hydrolase</keyword>
<dbReference type="InterPro" id="IPR011545">
    <property type="entry name" value="DEAD/DEAH_box_helicase_dom"/>
</dbReference>
<dbReference type="AlphaFoldDB" id="A0AAD9VA40"/>
<dbReference type="GO" id="GO:0005634">
    <property type="term" value="C:nucleus"/>
    <property type="evidence" value="ECO:0007669"/>
    <property type="project" value="TreeGrafter"/>
</dbReference>
<dbReference type="GO" id="GO:0009378">
    <property type="term" value="F:four-way junction helicase activity"/>
    <property type="evidence" value="ECO:0007669"/>
    <property type="project" value="TreeGrafter"/>
</dbReference>
<comment type="caution">
    <text evidence="3">The sequence shown here is derived from an EMBL/GenBank/DDBJ whole genome shotgun (WGS) entry which is preliminary data.</text>
</comment>
<dbReference type="SUPFAM" id="SSF52540">
    <property type="entry name" value="P-loop containing nucleoside triphosphate hydrolases"/>
    <property type="match status" value="1"/>
</dbReference>
<evidence type="ECO:0000256" key="1">
    <source>
        <dbReference type="ARBA" id="ARBA00005446"/>
    </source>
</evidence>
<reference evidence="3" key="1">
    <citation type="journal article" date="2023" name="G3 (Bethesda)">
        <title>Whole genome assembly and annotation of the endangered Caribbean coral Acropora cervicornis.</title>
        <authorList>
            <person name="Selwyn J.D."/>
            <person name="Vollmer S.V."/>
        </authorList>
    </citation>
    <scope>NUCLEOTIDE SEQUENCE</scope>
    <source>
        <strain evidence="3">K2</strain>
    </source>
</reference>
<dbReference type="GO" id="GO:0005524">
    <property type="term" value="F:ATP binding"/>
    <property type="evidence" value="ECO:0007669"/>
    <property type="project" value="InterPro"/>
</dbReference>
<dbReference type="GO" id="GO:0003676">
    <property type="term" value="F:nucleic acid binding"/>
    <property type="evidence" value="ECO:0007669"/>
    <property type="project" value="InterPro"/>
</dbReference>
<keyword evidence="4" id="KW-1185">Reference proteome</keyword>
<protein>
    <submittedName>
        <fullName evidence="3">ATP-dependent DNA helicase RecQ</fullName>
    </submittedName>
</protein>
<evidence type="ECO:0000259" key="2">
    <source>
        <dbReference type="PROSITE" id="PS51192"/>
    </source>
</evidence>
<accession>A0AAD9VA40</accession>
<dbReference type="InterPro" id="IPR027417">
    <property type="entry name" value="P-loop_NTPase"/>
</dbReference>
<keyword evidence="3" id="KW-0347">Helicase</keyword>
<dbReference type="PROSITE" id="PS51192">
    <property type="entry name" value="HELICASE_ATP_BIND_1"/>
    <property type="match status" value="1"/>
</dbReference>
<keyword evidence="3" id="KW-0547">Nucleotide-binding</keyword>
<organism evidence="3 4">
    <name type="scientific">Acropora cervicornis</name>
    <name type="common">Staghorn coral</name>
    <dbReference type="NCBI Taxonomy" id="6130"/>
    <lineage>
        <taxon>Eukaryota</taxon>
        <taxon>Metazoa</taxon>
        <taxon>Cnidaria</taxon>
        <taxon>Anthozoa</taxon>
        <taxon>Hexacorallia</taxon>
        <taxon>Scleractinia</taxon>
        <taxon>Astrocoeniina</taxon>
        <taxon>Acroporidae</taxon>
        <taxon>Acropora</taxon>
    </lineage>
</organism>
<dbReference type="GO" id="GO:0043138">
    <property type="term" value="F:3'-5' DNA helicase activity"/>
    <property type="evidence" value="ECO:0007669"/>
    <property type="project" value="TreeGrafter"/>
</dbReference>
<dbReference type="GO" id="GO:0005737">
    <property type="term" value="C:cytoplasm"/>
    <property type="evidence" value="ECO:0007669"/>
    <property type="project" value="TreeGrafter"/>
</dbReference>
<dbReference type="SMART" id="SM00487">
    <property type="entry name" value="DEXDc"/>
    <property type="match status" value="1"/>
</dbReference>